<sequence length="203" mass="21791">MNNSKFLLNVSVLVLLLALAACSGGNEGDQPDTAEQNENQTEEPSSDENTDESSESHEGMEHSGSGEVPEGLEAADNPEFEEGSTAIIQEGHMSGMEGAKATIVGAYDTVAYSVSYDPTNGGERVKDHKWVIHEEIEEAGEIDLEPGEKVTLNASHMEVMEGAEAVIESVEETTVYMINFTPTDGGEEVTDHKWVTANELSAE</sequence>
<evidence type="ECO:0000313" key="4">
    <source>
        <dbReference type="EMBL" id="MFC0525451.1"/>
    </source>
</evidence>
<dbReference type="EMBL" id="JBHLTP010000013">
    <property type="protein sequence ID" value="MFC0525451.1"/>
    <property type="molecule type" value="Genomic_DNA"/>
</dbReference>
<evidence type="ECO:0000259" key="3">
    <source>
        <dbReference type="Pfam" id="PF07563"/>
    </source>
</evidence>
<accession>A0ABV6LSR3</accession>
<organism evidence="4 5">
    <name type="scientific">Pontibacillus salicampi</name>
    <dbReference type="NCBI Taxonomy" id="1449801"/>
    <lineage>
        <taxon>Bacteria</taxon>
        <taxon>Bacillati</taxon>
        <taxon>Bacillota</taxon>
        <taxon>Bacilli</taxon>
        <taxon>Bacillales</taxon>
        <taxon>Bacillaceae</taxon>
        <taxon>Pontibacillus</taxon>
    </lineage>
</organism>
<feature type="region of interest" description="Disordered" evidence="1">
    <location>
        <begin position="23"/>
        <end position="73"/>
    </location>
</feature>
<feature type="domain" description="DUF1541" evidence="3">
    <location>
        <begin position="83"/>
        <end position="133"/>
    </location>
</feature>
<evidence type="ECO:0000256" key="1">
    <source>
        <dbReference type="SAM" id="MobiDB-lite"/>
    </source>
</evidence>
<feature type="domain" description="DUF1541" evidence="3">
    <location>
        <begin position="146"/>
        <end position="196"/>
    </location>
</feature>
<keyword evidence="5" id="KW-1185">Reference proteome</keyword>
<feature type="signal peptide" evidence="2">
    <location>
        <begin position="1"/>
        <end position="23"/>
    </location>
</feature>
<dbReference type="RefSeq" id="WP_377350737.1">
    <property type="nucleotide sequence ID" value="NZ_JBHLTP010000013.1"/>
</dbReference>
<gene>
    <name evidence="4" type="ORF">ACFFGV_17850</name>
</gene>
<evidence type="ECO:0000313" key="5">
    <source>
        <dbReference type="Proteomes" id="UP001589836"/>
    </source>
</evidence>
<keyword evidence="2" id="KW-0732">Signal</keyword>
<feature type="chain" id="PRO_5046476677" evidence="2">
    <location>
        <begin position="24"/>
        <end position="203"/>
    </location>
</feature>
<name>A0ABV6LSR3_9BACI</name>
<feature type="compositionally biased region" description="Acidic residues" evidence="1">
    <location>
        <begin position="40"/>
        <end position="53"/>
    </location>
</feature>
<proteinExistence type="predicted"/>
<dbReference type="Proteomes" id="UP001589836">
    <property type="component" value="Unassembled WGS sequence"/>
</dbReference>
<dbReference type="Gene3D" id="2.30.30.1210">
    <property type="entry name" value="Domain of unknown function DUF1541"/>
    <property type="match status" value="1"/>
</dbReference>
<reference evidence="4 5" key="1">
    <citation type="submission" date="2024-09" db="EMBL/GenBank/DDBJ databases">
        <authorList>
            <person name="Sun Q."/>
            <person name="Mori K."/>
        </authorList>
    </citation>
    <scope>NUCLEOTIDE SEQUENCE [LARGE SCALE GENOMIC DNA]</scope>
    <source>
        <strain evidence="4 5">NCAIM B.02529</strain>
    </source>
</reference>
<comment type="caution">
    <text evidence="4">The sequence shown here is derived from an EMBL/GenBank/DDBJ whole genome shotgun (WGS) entry which is preliminary data.</text>
</comment>
<dbReference type="InterPro" id="IPR011438">
    <property type="entry name" value="DUF1541"/>
</dbReference>
<dbReference type="Pfam" id="PF07563">
    <property type="entry name" value="DUF1541"/>
    <property type="match status" value="2"/>
</dbReference>
<evidence type="ECO:0000256" key="2">
    <source>
        <dbReference type="SAM" id="SignalP"/>
    </source>
</evidence>
<protein>
    <submittedName>
        <fullName evidence="4">YdhK family protein</fullName>
    </submittedName>
</protein>
<dbReference type="PROSITE" id="PS51257">
    <property type="entry name" value="PROKAR_LIPOPROTEIN"/>
    <property type="match status" value="1"/>
</dbReference>